<organism evidence="1 2">
    <name type="scientific">Rhodonellum psychrophilum GCM71 = DSM 17998</name>
    <dbReference type="NCBI Taxonomy" id="1123057"/>
    <lineage>
        <taxon>Bacteria</taxon>
        <taxon>Pseudomonadati</taxon>
        <taxon>Bacteroidota</taxon>
        <taxon>Cytophagia</taxon>
        <taxon>Cytophagales</taxon>
        <taxon>Cytophagaceae</taxon>
        <taxon>Rhodonellum</taxon>
    </lineage>
</organism>
<sequence length="38" mass="4544">MEDGRLETEDWKREIGDEFGMTELLNKGLYMEKVVFSF</sequence>
<dbReference type="EMBL" id="AWXR01000006">
    <property type="protein sequence ID" value="ERM84218.1"/>
    <property type="molecule type" value="Genomic_DNA"/>
</dbReference>
<proteinExistence type="predicted"/>
<name>U5C2C8_9BACT</name>
<dbReference type="AlphaFoldDB" id="U5C2C8"/>
<evidence type="ECO:0000313" key="1">
    <source>
        <dbReference type="EMBL" id="ERM84218.1"/>
    </source>
</evidence>
<keyword evidence="2" id="KW-1185">Reference proteome</keyword>
<comment type="caution">
    <text evidence="1">The sequence shown here is derived from an EMBL/GenBank/DDBJ whole genome shotgun (WGS) entry which is preliminary data.</text>
</comment>
<accession>U5C2C8</accession>
<gene>
    <name evidence="1" type="ORF">P872_15660</name>
</gene>
<dbReference type="Proteomes" id="UP000016843">
    <property type="component" value="Unassembled WGS sequence"/>
</dbReference>
<evidence type="ECO:0000313" key="2">
    <source>
        <dbReference type="Proteomes" id="UP000016843"/>
    </source>
</evidence>
<reference evidence="1 2" key="1">
    <citation type="journal article" date="2013" name="Genome Announc.">
        <title>Draft Genome Sequence of the Psychrophilic and Alkaliphilic Rhodonellum psychrophilum Strain GCM71T.</title>
        <authorList>
            <person name="Hauptmann A.L."/>
            <person name="Glaring M.A."/>
            <person name="Hallin P.F."/>
            <person name="Prieme A."/>
            <person name="Stougaard P."/>
        </authorList>
    </citation>
    <scope>NUCLEOTIDE SEQUENCE [LARGE SCALE GENOMIC DNA]</scope>
    <source>
        <strain evidence="1 2">GCM71</strain>
    </source>
</reference>
<protein>
    <submittedName>
        <fullName evidence="1">Uncharacterized protein</fullName>
    </submittedName>
</protein>